<evidence type="ECO:0000256" key="1">
    <source>
        <dbReference type="ARBA" id="ARBA00000900"/>
    </source>
</evidence>
<gene>
    <name evidence="11" type="ORF">GLOIN_2v1525319</name>
</gene>
<dbReference type="PANTHER" id="PTHR13145:SF0">
    <property type="entry name" value="E3 UBIQUITIN-PROTEIN LIGASE MARCHF6"/>
    <property type="match status" value="1"/>
</dbReference>
<protein>
    <recommendedName>
        <fullName evidence="4">RING-type E3 ubiquitin transferase</fullName>
        <ecNumber evidence="4">2.3.2.27</ecNumber>
    </recommendedName>
</protein>
<evidence type="ECO:0000256" key="6">
    <source>
        <dbReference type="ARBA" id="ARBA00022692"/>
    </source>
</evidence>
<evidence type="ECO:0000313" key="11">
    <source>
        <dbReference type="EMBL" id="POG79712.1"/>
    </source>
</evidence>
<dbReference type="GO" id="GO:0005789">
    <property type="term" value="C:endoplasmic reticulum membrane"/>
    <property type="evidence" value="ECO:0007669"/>
    <property type="project" value="TreeGrafter"/>
</dbReference>
<reference evidence="11 12" key="1">
    <citation type="journal article" date="2013" name="Proc. Natl. Acad. Sci. U.S.A.">
        <title>Genome of an arbuscular mycorrhizal fungus provides insight into the oldest plant symbiosis.</title>
        <authorList>
            <person name="Tisserant E."/>
            <person name="Malbreil M."/>
            <person name="Kuo A."/>
            <person name="Kohler A."/>
            <person name="Symeonidi A."/>
            <person name="Balestrini R."/>
            <person name="Charron P."/>
            <person name="Duensing N."/>
            <person name="Frei Dit Frey N."/>
            <person name="Gianinazzi-Pearson V."/>
            <person name="Gilbert L.B."/>
            <person name="Handa Y."/>
            <person name="Herr J.R."/>
            <person name="Hijri M."/>
            <person name="Koul R."/>
            <person name="Kawaguchi M."/>
            <person name="Krajinski F."/>
            <person name="Lammers P.J."/>
            <person name="Masclaux F.G."/>
            <person name="Murat C."/>
            <person name="Morin E."/>
            <person name="Ndikumana S."/>
            <person name="Pagni M."/>
            <person name="Petitpierre D."/>
            <person name="Requena N."/>
            <person name="Rosikiewicz P."/>
            <person name="Riley R."/>
            <person name="Saito K."/>
            <person name="San Clemente H."/>
            <person name="Shapiro H."/>
            <person name="van Tuinen D."/>
            <person name="Becard G."/>
            <person name="Bonfante P."/>
            <person name="Paszkowski U."/>
            <person name="Shachar-Hill Y.Y."/>
            <person name="Tuskan G.A."/>
            <person name="Young P.W."/>
            <person name="Sanders I.R."/>
            <person name="Henrissat B."/>
            <person name="Rensing S.A."/>
            <person name="Grigoriev I.V."/>
            <person name="Corradi N."/>
            <person name="Roux C."/>
            <person name="Martin F."/>
        </authorList>
    </citation>
    <scope>NUCLEOTIDE SEQUENCE [LARGE SCALE GENOMIC DNA]</scope>
    <source>
        <strain evidence="11 12">DAOM 197198</strain>
    </source>
</reference>
<organism evidence="11 12">
    <name type="scientific">Rhizophagus irregularis (strain DAOM 181602 / DAOM 197198 / MUCL 43194)</name>
    <name type="common">Arbuscular mycorrhizal fungus</name>
    <name type="synonym">Glomus intraradices</name>
    <dbReference type="NCBI Taxonomy" id="747089"/>
    <lineage>
        <taxon>Eukaryota</taxon>
        <taxon>Fungi</taxon>
        <taxon>Fungi incertae sedis</taxon>
        <taxon>Mucoromycota</taxon>
        <taxon>Glomeromycotina</taxon>
        <taxon>Glomeromycetes</taxon>
        <taxon>Glomerales</taxon>
        <taxon>Glomeraceae</taxon>
        <taxon>Rhizophagus</taxon>
    </lineage>
</organism>
<dbReference type="GO" id="GO:0036503">
    <property type="term" value="P:ERAD pathway"/>
    <property type="evidence" value="ECO:0007669"/>
    <property type="project" value="TreeGrafter"/>
</dbReference>
<comment type="pathway">
    <text evidence="3">Protein modification; protein ubiquitination.</text>
</comment>
<dbReference type="AlphaFoldDB" id="A0A2P4QQ29"/>
<evidence type="ECO:0000256" key="9">
    <source>
        <dbReference type="ARBA" id="ARBA00023136"/>
    </source>
</evidence>
<sequence>MPDTIPIVLFLRRGIRRLYGLVQIWFRALLVGIVWLIALPWATVWIWRFYYWSGESIAFFINGQKIPNRISDNNIESPDAVKFVEYYGDLARLVLYYNINNYFNQA</sequence>
<proteinExistence type="predicted"/>
<evidence type="ECO:0000256" key="3">
    <source>
        <dbReference type="ARBA" id="ARBA00004906"/>
    </source>
</evidence>
<dbReference type="EMBL" id="AUPC02000023">
    <property type="protein sequence ID" value="POG79712.1"/>
    <property type="molecule type" value="Genomic_DNA"/>
</dbReference>
<keyword evidence="12" id="KW-1185">Reference proteome</keyword>
<keyword evidence="8 10" id="KW-1133">Transmembrane helix</keyword>
<accession>A0A2P4QQ29</accession>
<keyword evidence="5" id="KW-0808">Transferase</keyword>
<dbReference type="VEuPathDB" id="FungiDB:RhiirFUN_005531"/>
<name>A0A2P4QQ29_RHIID</name>
<reference evidence="11 12" key="2">
    <citation type="journal article" date="2018" name="New Phytol.">
        <title>High intraspecific genome diversity in the model arbuscular mycorrhizal symbiont Rhizophagus irregularis.</title>
        <authorList>
            <person name="Chen E.C.H."/>
            <person name="Morin E."/>
            <person name="Beaudet D."/>
            <person name="Noel J."/>
            <person name="Yildirir G."/>
            <person name="Ndikumana S."/>
            <person name="Charron P."/>
            <person name="St-Onge C."/>
            <person name="Giorgi J."/>
            <person name="Kruger M."/>
            <person name="Marton T."/>
            <person name="Ropars J."/>
            <person name="Grigoriev I.V."/>
            <person name="Hainaut M."/>
            <person name="Henrissat B."/>
            <person name="Roux C."/>
            <person name="Martin F."/>
            <person name="Corradi N."/>
        </authorList>
    </citation>
    <scope>NUCLEOTIDE SEQUENCE [LARGE SCALE GENOMIC DNA]</scope>
    <source>
        <strain evidence="11 12">DAOM 197198</strain>
    </source>
</reference>
<dbReference type="Proteomes" id="UP000018888">
    <property type="component" value="Unassembled WGS sequence"/>
</dbReference>
<evidence type="ECO:0000256" key="10">
    <source>
        <dbReference type="SAM" id="Phobius"/>
    </source>
</evidence>
<comment type="subcellular location">
    <subcellularLocation>
        <location evidence="2">Membrane</location>
        <topology evidence="2">Multi-pass membrane protein</topology>
    </subcellularLocation>
</comment>
<dbReference type="GO" id="GO:0061630">
    <property type="term" value="F:ubiquitin protein ligase activity"/>
    <property type="evidence" value="ECO:0007669"/>
    <property type="project" value="UniProtKB-EC"/>
</dbReference>
<feature type="non-terminal residue" evidence="11">
    <location>
        <position position="106"/>
    </location>
</feature>
<keyword evidence="6 10" id="KW-0812">Transmembrane</keyword>
<evidence type="ECO:0000256" key="4">
    <source>
        <dbReference type="ARBA" id="ARBA00012483"/>
    </source>
</evidence>
<feature type="transmembrane region" description="Helical" evidence="10">
    <location>
        <begin position="24"/>
        <end position="47"/>
    </location>
</feature>
<evidence type="ECO:0000313" key="12">
    <source>
        <dbReference type="Proteomes" id="UP000018888"/>
    </source>
</evidence>
<evidence type="ECO:0000256" key="2">
    <source>
        <dbReference type="ARBA" id="ARBA00004141"/>
    </source>
</evidence>
<comment type="caution">
    <text evidence="11">The sequence shown here is derived from an EMBL/GenBank/DDBJ whole genome shotgun (WGS) entry which is preliminary data.</text>
</comment>
<dbReference type="PANTHER" id="PTHR13145">
    <property type="entry name" value="SSM4 PROTEIN"/>
    <property type="match status" value="1"/>
</dbReference>
<dbReference type="EC" id="2.3.2.27" evidence="4"/>
<evidence type="ECO:0000256" key="5">
    <source>
        <dbReference type="ARBA" id="ARBA00022679"/>
    </source>
</evidence>
<keyword evidence="7" id="KW-0833">Ubl conjugation pathway</keyword>
<evidence type="ECO:0000256" key="8">
    <source>
        <dbReference type="ARBA" id="ARBA00022989"/>
    </source>
</evidence>
<comment type="catalytic activity">
    <reaction evidence="1">
        <text>S-ubiquitinyl-[E2 ubiquitin-conjugating enzyme]-L-cysteine + [acceptor protein]-L-lysine = [E2 ubiquitin-conjugating enzyme]-L-cysteine + N(6)-ubiquitinyl-[acceptor protein]-L-lysine.</text>
        <dbReference type="EC" id="2.3.2.27"/>
    </reaction>
</comment>
<evidence type="ECO:0000256" key="7">
    <source>
        <dbReference type="ARBA" id="ARBA00022786"/>
    </source>
</evidence>
<keyword evidence="9 10" id="KW-0472">Membrane</keyword>